<accession>A0A1E8F1I9</accession>
<dbReference type="Proteomes" id="UP000175744">
    <property type="component" value="Unassembled WGS sequence"/>
</dbReference>
<dbReference type="EMBL" id="LZFO01000003">
    <property type="protein sequence ID" value="OFI07467.1"/>
    <property type="molecule type" value="Genomic_DNA"/>
</dbReference>
<dbReference type="AlphaFoldDB" id="A0A1E8F1I9"/>
<dbReference type="STRING" id="1121290.CLAOCE_02960"/>
<comment type="caution">
    <text evidence="1">The sequence shown here is derived from an EMBL/GenBank/DDBJ whole genome shotgun (WGS) entry which is preliminary data.</text>
</comment>
<keyword evidence="2" id="KW-1185">Reference proteome</keyword>
<reference evidence="1 2" key="1">
    <citation type="submission" date="2016-06" db="EMBL/GenBank/DDBJ databases">
        <title>Genome sequence of Clostridium acetireducens DSM 10703.</title>
        <authorList>
            <person name="Poehlein A."/>
            <person name="Fluechter S."/>
            <person name="Duerre P."/>
            <person name="Daniel R."/>
        </authorList>
    </citation>
    <scope>NUCLEOTIDE SEQUENCE [LARGE SCALE GENOMIC DNA]</scope>
    <source>
        <strain evidence="1 2">DSM 10703</strain>
    </source>
</reference>
<protein>
    <submittedName>
        <fullName evidence="1">Uncharacterized protein</fullName>
    </submittedName>
</protein>
<evidence type="ECO:0000313" key="1">
    <source>
        <dbReference type="EMBL" id="OFI07467.1"/>
    </source>
</evidence>
<sequence length="119" mass="13671">MACKAIFLYWWDKWLIGLDIKNVANVEISTLLSGAVEVMYYLTQYGKVEIALKTENLIRETLEGLLATAIEKICVLGVEDAEADIKQIREMYEELVQFWDLDERLVDEFDMEVGSIGTE</sequence>
<evidence type="ECO:0000313" key="2">
    <source>
        <dbReference type="Proteomes" id="UP000175744"/>
    </source>
</evidence>
<proteinExistence type="predicted"/>
<name>A0A1E8F1I9_9CLOT</name>
<gene>
    <name evidence="1" type="ORF">CLOACE_02960</name>
</gene>
<organism evidence="1 2">
    <name type="scientific">Clostridium acetireducens DSM 10703</name>
    <dbReference type="NCBI Taxonomy" id="1121290"/>
    <lineage>
        <taxon>Bacteria</taxon>
        <taxon>Bacillati</taxon>
        <taxon>Bacillota</taxon>
        <taxon>Clostridia</taxon>
        <taxon>Eubacteriales</taxon>
        <taxon>Clostridiaceae</taxon>
        <taxon>Clostridium</taxon>
    </lineage>
</organism>